<comment type="caution">
    <text evidence="1">The sequence shown here is derived from an EMBL/GenBank/DDBJ whole genome shotgun (WGS) entry which is preliminary data.</text>
</comment>
<sequence length="588" mass="65135">MASSRSPFQTLPMLIVYKVIEYLEGRRRTSFNADIDEHNETKSVLTPLLAISERWRMAALDSICDNCKFDFDAKRESVEVTYPAWPADFSYPRFRKNHLVKRVVVVATLWADLYVGKFCEVIAKPQYESLMFSSATTLVLHLSNSAVNSSRSSSCDYSCNDLSAVDIQRKAATIARSFFHLTPAVVGIVVSVLPDQVTQHSQGRQYYYGGQYSQQIDFGGLYGKIVSELCQGSARSVQVFSKRNDSPISFNLSAVSGLTSITQGPNISCAPFAKLAYLNASTLKALGLRLANKTEWTNVIYGGTTASASYTSLASLTLAISGISYSIIWAAIKDIAPFPVLSTLDISGGYPFDDDLLFRGNGGTMKSLRIPFSAIARNALDRFGVLKRSGVTRMTRVCIDEVTDLDKEYMTRRTDVPIKQQVHHMLEVALALRLWNDTTAFGIFCAVHAAPSTAVLRCLEFGNVRVYTDSIIQFISVIPSLVSLTCIVCGLGPTIESIAARDRPSRLCSKYFPLSKNFRKLGIPYTADTSAEQAAYAAMFLVILCPNFTLLDISPKLRDPFSREVAWAAFNCPFEAYADSLRRLIYRK</sequence>
<evidence type="ECO:0000313" key="1">
    <source>
        <dbReference type="EMBL" id="KAJ2753376.1"/>
    </source>
</evidence>
<dbReference type="AlphaFoldDB" id="A0A9W8H079"/>
<keyword evidence="2" id="KW-1185">Reference proteome</keyword>
<gene>
    <name evidence="1" type="ORF">GGI19_003181</name>
</gene>
<dbReference type="OrthoDB" id="5537989at2759"/>
<organism evidence="1 2">
    <name type="scientific">Coemansia pectinata</name>
    <dbReference type="NCBI Taxonomy" id="1052879"/>
    <lineage>
        <taxon>Eukaryota</taxon>
        <taxon>Fungi</taxon>
        <taxon>Fungi incertae sedis</taxon>
        <taxon>Zoopagomycota</taxon>
        <taxon>Kickxellomycotina</taxon>
        <taxon>Kickxellomycetes</taxon>
        <taxon>Kickxellales</taxon>
        <taxon>Kickxellaceae</taxon>
        <taxon>Coemansia</taxon>
    </lineage>
</organism>
<protein>
    <submittedName>
        <fullName evidence="1">Uncharacterized protein</fullName>
    </submittedName>
</protein>
<dbReference type="Proteomes" id="UP001140011">
    <property type="component" value="Unassembled WGS sequence"/>
</dbReference>
<reference evidence="1" key="1">
    <citation type="submission" date="2022-07" db="EMBL/GenBank/DDBJ databases">
        <title>Phylogenomic reconstructions and comparative analyses of Kickxellomycotina fungi.</title>
        <authorList>
            <person name="Reynolds N.K."/>
            <person name="Stajich J.E."/>
            <person name="Barry K."/>
            <person name="Grigoriev I.V."/>
            <person name="Crous P."/>
            <person name="Smith M.E."/>
        </authorList>
    </citation>
    <scope>NUCLEOTIDE SEQUENCE</scope>
    <source>
        <strain evidence="1">BCRC 34297</strain>
    </source>
</reference>
<accession>A0A9W8H079</accession>
<evidence type="ECO:0000313" key="2">
    <source>
        <dbReference type="Proteomes" id="UP001140011"/>
    </source>
</evidence>
<proteinExistence type="predicted"/>
<name>A0A9W8H079_9FUNG</name>
<dbReference type="EMBL" id="JANBUH010000196">
    <property type="protein sequence ID" value="KAJ2753376.1"/>
    <property type="molecule type" value="Genomic_DNA"/>
</dbReference>